<keyword evidence="1" id="KW-0812">Transmembrane</keyword>
<gene>
    <name evidence="2" type="ORF">NDI54_01570</name>
</gene>
<keyword evidence="3" id="KW-1185">Reference proteome</keyword>
<keyword evidence="1" id="KW-1133">Transmembrane helix</keyword>
<reference evidence="2 3" key="1">
    <citation type="submission" date="2022-06" db="EMBL/GenBank/DDBJ databases">
        <title>Haloarcula sp. a new haloarchaeum isolate from saline soil.</title>
        <authorList>
            <person name="Strakova D."/>
            <person name="Galisteo C."/>
            <person name="Sanchez-Porro C."/>
            <person name="Ventosa A."/>
        </authorList>
    </citation>
    <scope>NUCLEOTIDE SEQUENCE [LARGE SCALE GENOMIC DNA]</scope>
    <source>
        <strain evidence="2 3">S1AR25-5A</strain>
    </source>
</reference>
<comment type="caution">
    <text evidence="2">The sequence shown here is derived from an EMBL/GenBank/DDBJ whole genome shotgun (WGS) entry which is preliminary data.</text>
</comment>
<sequence>MNTTHDETADAASTDESGRMGPAVLASVASVALALYFYYVRGDKQRGQFIGLWPATILGLATYRRLGEIKRLLQEDAT</sequence>
<organism evidence="2 3">
    <name type="scientific">Haloarcula terrestris</name>
    <dbReference type="NCBI Taxonomy" id="2950533"/>
    <lineage>
        <taxon>Archaea</taxon>
        <taxon>Methanobacteriati</taxon>
        <taxon>Methanobacteriota</taxon>
        <taxon>Stenosarchaea group</taxon>
        <taxon>Halobacteria</taxon>
        <taxon>Halobacteriales</taxon>
        <taxon>Haloarculaceae</taxon>
        <taxon>Haloarcula</taxon>
    </lineage>
</organism>
<evidence type="ECO:0000313" key="3">
    <source>
        <dbReference type="Proteomes" id="UP001253439"/>
    </source>
</evidence>
<name>A0AAE4EWF4_9EURY</name>
<dbReference type="Proteomes" id="UP001253439">
    <property type="component" value="Unassembled WGS sequence"/>
</dbReference>
<dbReference type="AlphaFoldDB" id="A0AAE4EWF4"/>
<feature type="transmembrane region" description="Helical" evidence="1">
    <location>
        <begin position="20"/>
        <end position="39"/>
    </location>
</feature>
<evidence type="ECO:0000313" key="2">
    <source>
        <dbReference type="EMBL" id="MDS0220036.1"/>
    </source>
</evidence>
<dbReference type="RefSeq" id="WP_310894734.1">
    <property type="nucleotide sequence ID" value="NZ_JAMQOM010000001.1"/>
</dbReference>
<keyword evidence="1" id="KW-0472">Membrane</keyword>
<protein>
    <submittedName>
        <fullName evidence="2">Uncharacterized protein</fullName>
    </submittedName>
</protein>
<proteinExistence type="predicted"/>
<evidence type="ECO:0000256" key="1">
    <source>
        <dbReference type="SAM" id="Phobius"/>
    </source>
</evidence>
<dbReference type="EMBL" id="JAMQOM010000001">
    <property type="protein sequence ID" value="MDS0220036.1"/>
    <property type="molecule type" value="Genomic_DNA"/>
</dbReference>
<accession>A0AAE4EWF4</accession>